<feature type="transmembrane region" description="Helical" evidence="1">
    <location>
        <begin position="6"/>
        <end position="28"/>
    </location>
</feature>
<dbReference type="EMBL" id="CP075584">
    <property type="protein sequence ID" value="WBM80674.1"/>
    <property type="molecule type" value="Genomic_DNA"/>
</dbReference>
<gene>
    <name evidence="2" type="ORF">KIV56_04555</name>
</gene>
<name>A0ABY7NDV1_9MICO</name>
<keyword evidence="3" id="KW-1185">Reference proteome</keyword>
<protein>
    <submittedName>
        <fullName evidence="2">Uncharacterized protein</fullName>
    </submittedName>
</protein>
<organism evidence="2 3">
    <name type="scientific">Cryobacterium breve</name>
    <dbReference type="NCBI Taxonomy" id="1259258"/>
    <lineage>
        <taxon>Bacteria</taxon>
        <taxon>Bacillati</taxon>
        <taxon>Actinomycetota</taxon>
        <taxon>Actinomycetes</taxon>
        <taxon>Micrococcales</taxon>
        <taxon>Microbacteriaceae</taxon>
        <taxon>Cryobacterium</taxon>
    </lineage>
</organism>
<sequence>MTTNDLTLWIQAGAVVAAVAAAIVALVVSSLDRQNTRQIAASDREAARSLSAEDRTASLRQSQLLFEQETLLRLLENARHGGSTDDLKRADLGAEAGALIGLFGPDRLPLNWANRVAKTSEELEAFAADESKQPFLRYAVEVQLALEEVTTQIRELLEPSHQL</sequence>
<evidence type="ECO:0000313" key="3">
    <source>
        <dbReference type="Proteomes" id="UP001212421"/>
    </source>
</evidence>
<keyword evidence="1" id="KW-0472">Membrane</keyword>
<dbReference type="Proteomes" id="UP001212421">
    <property type="component" value="Chromosome"/>
</dbReference>
<dbReference type="RefSeq" id="WP_281535345.1">
    <property type="nucleotide sequence ID" value="NZ_CP075584.1"/>
</dbReference>
<keyword evidence="1" id="KW-1133">Transmembrane helix</keyword>
<proteinExistence type="predicted"/>
<reference evidence="2 3" key="1">
    <citation type="submission" date="2021-05" db="EMBL/GenBank/DDBJ databases">
        <authorList>
            <person name="Kumar R."/>
            <person name="Kumar A."/>
            <person name="Mukhia S."/>
        </authorList>
    </citation>
    <scope>NUCLEOTIDE SEQUENCE [LARGE SCALE GENOMIC DNA]</scope>
    <source>
        <strain evidence="2 3">ERMR7:08</strain>
    </source>
</reference>
<evidence type="ECO:0000256" key="1">
    <source>
        <dbReference type="SAM" id="Phobius"/>
    </source>
</evidence>
<evidence type="ECO:0000313" key="2">
    <source>
        <dbReference type="EMBL" id="WBM80674.1"/>
    </source>
</evidence>
<accession>A0ABY7NDV1</accession>
<keyword evidence="1" id="KW-0812">Transmembrane</keyword>